<dbReference type="PANTHER" id="PTHR44259">
    <property type="entry name" value="OS07G0183000 PROTEIN-RELATED"/>
    <property type="match status" value="1"/>
</dbReference>
<evidence type="ECO:0000313" key="3">
    <source>
        <dbReference type="Proteomes" id="UP000298416"/>
    </source>
</evidence>
<organism evidence="2">
    <name type="scientific">Salvia splendens</name>
    <name type="common">Scarlet sage</name>
    <dbReference type="NCBI Taxonomy" id="180675"/>
    <lineage>
        <taxon>Eukaryota</taxon>
        <taxon>Viridiplantae</taxon>
        <taxon>Streptophyta</taxon>
        <taxon>Embryophyta</taxon>
        <taxon>Tracheophyta</taxon>
        <taxon>Spermatophyta</taxon>
        <taxon>Magnoliopsida</taxon>
        <taxon>eudicotyledons</taxon>
        <taxon>Gunneridae</taxon>
        <taxon>Pentapetalae</taxon>
        <taxon>asterids</taxon>
        <taxon>lamiids</taxon>
        <taxon>Lamiales</taxon>
        <taxon>Lamiaceae</taxon>
        <taxon>Nepetoideae</taxon>
        <taxon>Mentheae</taxon>
        <taxon>Salviinae</taxon>
        <taxon>Salvia</taxon>
        <taxon>Salvia subgen. Calosphace</taxon>
        <taxon>core Calosphace</taxon>
    </lineage>
</organism>
<evidence type="ECO:0000313" key="2">
    <source>
        <dbReference type="EMBL" id="KAG6424749.1"/>
    </source>
</evidence>
<name>A0A8X8Y518_SALSN</name>
<dbReference type="Proteomes" id="UP000298416">
    <property type="component" value="Unassembled WGS sequence"/>
</dbReference>
<accession>A0A8X8Y518</accession>
<dbReference type="EMBL" id="PNBA02000005">
    <property type="protein sequence ID" value="KAG6424749.1"/>
    <property type="molecule type" value="Genomic_DNA"/>
</dbReference>
<sequence length="327" mass="37653">MLPYRSSTKLYSLAEKKMVSIKKETPPPAWAQGQVIHDLGCNRGWMASFNQDNQQAFLSNPITGRHIKLPKLGWPFPSNIILTSSSPDAHDFRAIVTYNCKSSRIELCFPSHNRSTWLPVCNPVYYRVIAYSARQKRLFCLTSNSVECWDLESPSFLWEHPLYSEGDFKFDDSYFGRLSNHHNYLVMDEHSDRLFLVERDIYRRVGPDGSHMKYAMTGCMDYPCKTFNFKVYEIDANKGTLTKMEGSLDGLAMFVRTSNSFALPAADFNLTPDSIYFCDDYVTLRGGNDIGIFNYVDTKISSIYYPSHPSHRGRRLAKTFWFTPNPH</sequence>
<reference evidence="2" key="2">
    <citation type="submission" date="2020-08" db="EMBL/GenBank/DDBJ databases">
        <title>Plant Genome Project.</title>
        <authorList>
            <person name="Zhang R.-G."/>
        </authorList>
    </citation>
    <scope>NUCLEOTIDE SEQUENCE</scope>
    <source>
        <strain evidence="2">Huo1</strain>
        <tissue evidence="2">Leaf</tissue>
    </source>
</reference>
<proteinExistence type="predicted"/>
<comment type="caution">
    <text evidence="2">The sequence shown here is derived from an EMBL/GenBank/DDBJ whole genome shotgun (WGS) entry which is preliminary data.</text>
</comment>
<dbReference type="InterPro" id="IPR005174">
    <property type="entry name" value="KIB1-4_b-propeller"/>
</dbReference>
<keyword evidence="3" id="KW-1185">Reference proteome</keyword>
<dbReference type="InterPro" id="IPR050942">
    <property type="entry name" value="F-box_BR-signaling"/>
</dbReference>
<dbReference type="Pfam" id="PF03478">
    <property type="entry name" value="Beta-prop_KIB1-4"/>
    <property type="match status" value="1"/>
</dbReference>
<protein>
    <recommendedName>
        <fullName evidence="1">KIB1-4 beta-propeller domain-containing protein</fullName>
    </recommendedName>
</protein>
<gene>
    <name evidence="2" type="ORF">SASPL_115169</name>
</gene>
<reference evidence="2" key="1">
    <citation type="submission" date="2018-01" db="EMBL/GenBank/DDBJ databases">
        <authorList>
            <person name="Mao J.F."/>
        </authorList>
    </citation>
    <scope>NUCLEOTIDE SEQUENCE</scope>
    <source>
        <strain evidence="2">Huo1</strain>
        <tissue evidence="2">Leaf</tissue>
    </source>
</reference>
<dbReference type="SUPFAM" id="SSF63825">
    <property type="entry name" value="YWTD domain"/>
    <property type="match status" value="1"/>
</dbReference>
<dbReference type="PANTHER" id="PTHR44259:SF37">
    <property type="entry name" value="DUF1618 DOMAIN-CONTAINING PROTEIN"/>
    <property type="match status" value="1"/>
</dbReference>
<feature type="domain" description="KIB1-4 beta-propeller" evidence="1">
    <location>
        <begin position="11"/>
        <end position="294"/>
    </location>
</feature>
<evidence type="ECO:0000259" key="1">
    <source>
        <dbReference type="Pfam" id="PF03478"/>
    </source>
</evidence>
<dbReference type="AlphaFoldDB" id="A0A8X8Y518"/>